<evidence type="ECO:0000313" key="2">
    <source>
        <dbReference type="EMBL" id="KAH6588699.1"/>
    </source>
</evidence>
<dbReference type="SMART" id="SM00320">
    <property type="entry name" value="WD40"/>
    <property type="match status" value="5"/>
</dbReference>
<feature type="compositionally biased region" description="Polar residues" evidence="1">
    <location>
        <begin position="490"/>
        <end position="523"/>
    </location>
</feature>
<dbReference type="InterPro" id="IPR052818">
    <property type="entry name" value="NEDD1_Spindle_Assembly"/>
</dbReference>
<keyword evidence="3" id="KW-1185">Reference proteome</keyword>
<feature type="compositionally biased region" description="Low complexity" evidence="1">
    <location>
        <begin position="424"/>
        <end position="437"/>
    </location>
</feature>
<dbReference type="PANTHER" id="PTHR44414">
    <property type="entry name" value="PROTEIN NEDD1"/>
    <property type="match status" value="1"/>
</dbReference>
<dbReference type="PANTHER" id="PTHR44414:SF1">
    <property type="entry name" value="PROTEIN NEDD1"/>
    <property type="match status" value="1"/>
</dbReference>
<protein>
    <recommendedName>
        <fullName evidence="4">Anaphase-promoting complex subunit 4 WD40 domain-containing protein</fullName>
    </recommendedName>
</protein>
<feature type="region of interest" description="Disordered" evidence="1">
    <location>
        <begin position="416"/>
        <end position="437"/>
    </location>
</feature>
<evidence type="ECO:0000256" key="1">
    <source>
        <dbReference type="SAM" id="MobiDB-lite"/>
    </source>
</evidence>
<proteinExistence type="predicted"/>
<feature type="compositionally biased region" description="Polar residues" evidence="1">
    <location>
        <begin position="363"/>
        <end position="374"/>
    </location>
</feature>
<accession>A0ABQ8EY90</accession>
<evidence type="ECO:0008006" key="4">
    <source>
        <dbReference type="Google" id="ProtNLM"/>
    </source>
</evidence>
<feature type="region of interest" description="Disordered" evidence="1">
    <location>
        <begin position="481"/>
        <end position="523"/>
    </location>
</feature>
<organism evidence="2 3">
    <name type="scientific">Batrachochytrium salamandrivorans</name>
    <dbReference type="NCBI Taxonomy" id="1357716"/>
    <lineage>
        <taxon>Eukaryota</taxon>
        <taxon>Fungi</taxon>
        <taxon>Fungi incertae sedis</taxon>
        <taxon>Chytridiomycota</taxon>
        <taxon>Chytridiomycota incertae sedis</taxon>
        <taxon>Chytridiomycetes</taxon>
        <taxon>Rhizophydiales</taxon>
        <taxon>Rhizophydiales incertae sedis</taxon>
        <taxon>Batrachochytrium</taxon>
    </lineage>
</organism>
<dbReference type="InterPro" id="IPR015943">
    <property type="entry name" value="WD40/YVTN_repeat-like_dom_sf"/>
</dbReference>
<dbReference type="Proteomes" id="UP001648503">
    <property type="component" value="Unassembled WGS sequence"/>
</dbReference>
<dbReference type="Gene3D" id="2.130.10.10">
    <property type="entry name" value="YVTN repeat-like/Quinoprotein amine dehydrogenase"/>
    <property type="match status" value="2"/>
</dbReference>
<reference evidence="2 3" key="1">
    <citation type="submission" date="2021-02" db="EMBL/GenBank/DDBJ databases">
        <title>Variation within the Batrachochytrium salamandrivorans European outbreak.</title>
        <authorList>
            <person name="Kelly M."/>
            <person name="Pasmans F."/>
            <person name="Shea T.P."/>
            <person name="Munoz J.F."/>
            <person name="Carranza S."/>
            <person name="Cuomo C.A."/>
            <person name="Martel A."/>
        </authorList>
    </citation>
    <scope>NUCLEOTIDE SEQUENCE [LARGE SCALE GENOMIC DNA]</scope>
    <source>
        <strain evidence="2 3">AMFP18/2</strain>
    </source>
</reference>
<feature type="region of interest" description="Disordered" evidence="1">
    <location>
        <begin position="321"/>
        <end position="380"/>
    </location>
</feature>
<sequence length="711" mass="77125">MGNADGQPPRLSVAPRSGESILDLAWSPDGRLVAVVTERAIFLYDKLGSVVDYIDPPVKGEILRACSFGWKSSRYLYFGGSQKVVYTWDRKDSKVISSTASLNSTISCIALASDDGKMAVGSTTGSALLHSLKNNTSNRLSAPFVGSINHMAFYPFKKSILASAGDNGSVVFWDVNQKSSPTHIKENAHSSSIQGLAFAPCNKHFYCTVGLDRQLQFHDILQASASSVIQSYEATSPLMSVSVNDEHAVAMGTANGKVLVYDVRMKSIMHTFDTLSTHDVTRLRFQPPKWVTEVAAKEPLISHRNPTLVQQDLRRKLSKPTISFDDPMTMFSPVNNVKNQKRSSQDLLKAMLTSKAPKPPSDGVSTEGPSSSINHLKKSSRSMTDLVSGLSSTKIAQLPDDDSPFITTDDAKSASALNGRLRQSSGGPKPILKSSKSLSDMEFADANQQHDYSMTPTPLLSSQPIELSKRNSVPSSLFVPPITGSGAVDNDSNVSNASRKKVSNSTVIQAAPVSTSQNSTPTLHANAPSWSTLKQEVVSTSFRTTPVSDKPLLQSEPAVLKSSSSSSGEKIGGLVGGLVGEETTVLQKPALFTTPHSVVSDVASTINNVLKSDSGATPLDSSTLQYRLLRSVIEECLEDHRQQTRIEIQNMHLELIRQFQIQEGHIAEMLRLESPTAKLMEELVQLRLENQRLRSPLTDSAKDCSTVYTML</sequence>
<gene>
    <name evidence="2" type="ORF">BASA50_010570</name>
</gene>
<dbReference type="SUPFAM" id="SSF50978">
    <property type="entry name" value="WD40 repeat-like"/>
    <property type="match status" value="1"/>
</dbReference>
<evidence type="ECO:0000313" key="3">
    <source>
        <dbReference type="Proteomes" id="UP001648503"/>
    </source>
</evidence>
<comment type="caution">
    <text evidence="2">The sequence shown here is derived from an EMBL/GenBank/DDBJ whole genome shotgun (WGS) entry which is preliminary data.</text>
</comment>
<dbReference type="InterPro" id="IPR001680">
    <property type="entry name" value="WD40_rpt"/>
</dbReference>
<dbReference type="EMBL" id="JAFCIX010000495">
    <property type="protein sequence ID" value="KAH6588699.1"/>
    <property type="molecule type" value="Genomic_DNA"/>
</dbReference>
<name>A0ABQ8EY90_9FUNG</name>
<dbReference type="InterPro" id="IPR036322">
    <property type="entry name" value="WD40_repeat_dom_sf"/>
</dbReference>